<evidence type="ECO:0000313" key="9">
    <source>
        <dbReference type="EMBL" id="PWD83584.1"/>
    </source>
</evidence>
<feature type="transmembrane region" description="Helical" evidence="7">
    <location>
        <begin position="308"/>
        <end position="334"/>
    </location>
</feature>
<feature type="transmembrane region" description="Helical" evidence="7">
    <location>
        <begin position="198"/>
        <end position="218"/>
    </location>
</feature>
<dbReference type="AlphaFoldDB" id="A0A2U2AKT7"/>
<dbReference type="Pfam" id="PF06271">
    <property type="entry name" value="RDD"/>
    <property type="match status" value="1"/>
</dbReference>
<dbReference type="OrthoDB" id="7056309at2"/>
<feature type="domain" description="RDD" evidence="8">
    <location>
        <begin position="185"/>
        <end position="350"/>
    </location>
</feature>
<evidence type="ECO:0000256" key="2">
    <source>
        <dbReference type="ARBA" id="ARBA00022475"/>
    </source>
</evidence>
<keyword evidence="12" id="KW-1185">Reference proteome</keyword>
<evidence type="ECO:0000313" key="12">
    <source>
        <dbReference type="Proteomes" id="UP000245217"/>
    </source>
</evidence>
<evidence type="ECO:0000256" key="5">
    <source>
        <dbReference type="ARBA" id="ARBA00023136"/>
    </source>
</evidence>
<feature type="transmembrane region" description="Helical" evidence="7">
    <location>
        <begin position="252"/>
        <end position="271"/>
    </location>
</feature>
<gene>
    <name evidence="9" type="ORF">DC077_09545</name>
    <name evidence="10" type="ORF">DC078_09145</name>
</gene>
<feature type="region of interest" description="Disordered" evidence="6">
    <location>
        <begin position="114"/>
        <end position="151"/>
    </location>
</feature>
<evidence type="ECO:0000313" key="10">
    <source>
        <dbReference type="EMBL" id="PWD90063.1"/>
    </source>
</evidence>
<dbReference type="EMBL" id="QEWV01000011">
    <property type="protein sequence ID" value="PWD90063.1"/>
    <property type="molecule type" value="Genomic_DNA"/>
</dbReference>
<evidence type="ECO:0000256" key="7">
    <source>
        <dbReference type="SAM" id="Phobius"/>
    </source>
</evidence>
<organism evidence="9 11">
    <name type="scientific">Ignatzschineria cameli</name>
    <dbReference type="NCBI Taxonomy" id="2182793"/>
    <lineage>
        <taxon>Bacteria</taxon>
        <taxon>Pseudomonadati</taxon>
        <taxon>Pseudomonadota</taxon>
        <taxon>Gammaproteobacteria</taxon>
        <taxon>Cardiobacteriales</taxon>
        <taxon>Ignatzschineriaceae</taxon>
        <taxon>Ignatzschineria</taxon>
    </lineage>
</organism>
<accession>A0A2U2AKT7</accession>
<dbReference type="GO" id="GO:0005886">
    <property type="term" value="C:plasma membrane"/>
    <property type="evidence" value="ECO:0007669"/>
    <property type="project" value="UniProtKB-SubCell"/>
</dbReference>
<name>A0A2U2AKT7_9GAMM</name>
<dbReference type="RefSeq" id="WP_109202237.1">
    <property type="nucleotide sequence ID" value="NZ_QEWS01000009.1"/>
</dbReference>
<dbReference type="Proteomes" id="UP000245217">
    <property type="component" value="Unassembled WGS sequence"/>
</dbReference>
<keyword evidence="3 7" id="KW-0812">Transmembrane</keyword>
<evidence type="ECO:0000256" key="1">
    <source>
        <dbReference type="ARBA" id="ARBA00004651"/>
    </source>
</evidence>
<evidence type="ECO:0000256" key="6">
    <source>
        <dbReference type="SAM" id="MobiDB-lite"/>
    </source>
</evidence>
<evidence type="ECO:0000259" key="8">
    <source>
        <dbReference type="Pfam" id="PF06271"/>
    </source>
</evidence>
<evidence type="ECO:0000256" key="3">
    <source>
        <dbReference type="ARBA" id="ARBA00022692"/>
    </source>
</evidence>
<dbReference type="InterPro" id="IPR010432">
    <property type="entry name" value="RDD"/>
</dbReference>
<keyword evidence="2" id="KW-1003">Cell membrane</keyword>
<dbReference type="PANTHER" id="PTHR36115">
    <property type="entry name" value="PROLINE-RICH ANTIGEN HOMOLOG-RELATED"/>
    <property type="match status" value="1"/>
</dbReference>
<dbReference type="EMBL" id="QEWW01000010">
    <property type="protein sequence ID" value="PWD83584.1"/>
    <property type="molecule type" value="Genomic_DNA"/>
</dbReference>
<comment type="caution">
    <text evidence="9">The sequence shown here is derived from an EMBL/GenBank/DDBJ whole genome shotgun (WGS) entry which is preliminary data.</text>
</comment>
<sequence>MSNREKSRKYQVRFTGELLPGFAKEQVILAIAKAYNVAPDEISKWFVPGGVTLRENASAEEVAQLEGFFKTQGLRLEVIDLSNEVESVRPKLDESAVHERNKSDDELLSSIESAQDSEQANRSIDEPSMLSPSEQEASREEPYSNQHHNIPDIKLNELSKESLEQMFSQMKAMLIPPSLAGFVPAALGRRTLAFILDYLIISFLSFVVIYLLGMLNLIDITPFQEYFTLAKGHLSVEDLMVNPELQPIMQEMISVLTIWVSLTFVLYFVLLEKLYGASLGKRLFNIRVYSLRSGGLMSWNVAIFRTMLFYIGLNFLTAIPIVGGILFLITLLWATRDPLFKRTLYDLFAGTIVGTLPNQK</sequence>
<keyword evidence="5 7" id="KW-0472">Membrane</keyword>
<keyword evidence="4 7" id="KW-1133">Transmembrane helix</keyword>
<dbReference type="Proteomes" id="UP000245059">
    <property type="component" value="Unassembled WGS sequence"/>
</dbReference>
<evidence type="ECO:0000256" key="4">
    <source>
        <dbReference type="ARBA" id="ARBA00022989"/>
    </source>
</evidence>
<reference evidence="9" key="1">
    <citation type="journal article" date="2018" name="Genome Announc.">
        <title>Ignatzschineria cameli sp. nov., isolated from necrotic foot tissue of dromedaries (Camelus dromedarius) and associated maggots (Wohlfahrtia species) in Dubai.</title>
        <authorList>
            <person name="Tsang C.C."/>
            <person name="Tang J.Y."/>
            <person name="Fong J.Y."/>
            <person name="Kinne J."/>
            <person name="Lee H.H."/>
            <person name="Joseph M."/>
            <person name="Jose S."/>
            <person name="Schuster R.K."/>
            <person name="Tang Y."/>
            <person name="Sivakumar S."/>
            <person name="Chen J.H."/>
            <person name="Teng J.L."/>
            <person name="Lau S.K."/>
            <person name="Wernery U."/>
            <person name="Woo P.C."/>
        </authorList>
    </citation>
    <scope>NUCLEOTIDE SEQUENCE</scope>
    <source>
        <strain evidence="9">UAE-HKU57</strain>
        <strain evidence="10">UAE-HKU58</strain>
    </source>
</reference>
<evidence type="ECO:0000313" key="11">
    <source>
        <dbReference type="Proteomes" id="UP000245059"/>
    </source>
</evidence>
<protein>
    <recommendedName>
        <fullName evidence="8">RDD domain-containing protein</fullName>
    </recommendedName>
</protein>
<reference evidence="11 12" key="2">
    <citation type="submission" date="2018-05" db="EMBL/GenBank/DDBJ databases">
        <title>Ignatzschineria dubaiensis sp. nov., isolated from necrotic foot tissues of dromedaries (Camelus dromedarius) and associated maggots in Dubai, United Arab Emirates.</title>
        <authorList>
            <person name="Tsang C.C."/>
            <person name="Tang J.Y.M."/>
            <person name="Fong J.Y.H."/>
            <person name="Kinne J."/>
            <person name="Lee H.H."/>
            <person name="Joseph M."/>
            <person name="Jose S."/>
            <person name="Schuster R.K."/>
            <person name="Tang Y."/>
            <person name="Sivakumar S."/>
            <person name="Chen J.H.K."/>
            <person name="Teng J.L.L."/>
            <person name="Lau S.K.P."/>
            <person name="Wernery U."/>
            <person name="Woo P.C.Y."/>
        </authorList>
    </citation>
    <scope>NUCLEOTIDE SEQUENCE [LARGE SCALE GENOMIC DNA]</scope>
    <source>
        <strain evidence="11">UAE-HKU57</strain>
        <strain evidence="12">UAE-HKU58</strain>
    </source>
</reference>
<proteinExistence type="predicted"/>
<dbReference type="InterPro" id="IPR051791">
    <property type="entry name" value="Pra-immunoreactive"/>
</dbReference>
<comment type="subcellular location">
    <subcellularLocation>
        <location evidence="1">Cell membrane</location>
        <topology evidence="1">Multi-pass membrane protein</topology>
    </subcellularLocation>
</comment>